<feature type="transmembrane region" description="Helical" evidence="1">
    <location>
        <begin position="14"/>
        <end position="33"/>
    </location>
</feature>
<evidence type="ECO:0000313" key="2">
    <source>
        <dbReference type="EMBL" id="PQJ11535.1"/>
    </source>
</evidence>
<comment type="caution">
    <text evidence="2">The sequence shown here is derived from an EMBL/GenBank/DDBJ whole genome shotgun (WGS) entry which is preliminary data.</text>
</comment>
<dbReference type="AlphaFoldDB" id="A0A2S7SY73"/>
<dbReference type="EMBL" id="PPSL01000002">
    <property type="protein sequence ID" value="PQJ11535.1"/>
    <property type="molecule type" value="Genomic_DNA"/>
</dbReference>
<name>A0A2S7SY73_9BACT</name>
<sequence>MTQQLKQLARQGKVARIVLLGYVCFLWQHQAFRINDVLGDGHSVSYLAMRPEYIYLAILTIVLLMAIGSFFWPRILMFILSISAIAYFVVDITAIIDVVMYFETFDATFLNINVAIWLTRLVVVIFMIKGTIAAWKWQRLKKQKV</sequence>
<feature type="transmembrane region" description="Helical" evidence="1">
    <location>
        <begin position="53"/>
        <end position="72"/>
    </location>
</feature>
<feature type="transmembrane region" description="Helical" evidence="1">
    <location>
        <begin position="114"/>
        <end position="135"/>
    </location>
</feature>
<keyword evidence="1" id="KW-0812">Transmembrane</keyword>
<reference evidence="2 3" key="1">
    <citation type="submission" date="2018-01" db="EMBL/GenBank/DDBJ databases">
        <title>A novel member of the phylum Bacteroidetes isolated from glacier ice.</title>
        <authorList>
            <person name="Liu Q."/>
            <person name="Xin Y.-H."/>
        </authorList>
    </citation>
    <scope>NUCLEOTIDE SEQUENCE [LARGE SCALE GENOMIC DNA]</scope>
    <source>
        <strain evidence="2 3">RB1R16</strain>
    </source>
</reference>
<feature type="transmembrane region" description="Helical" evidence="1">
    <location>
        <begin position="79"/>
        <end position="102"/>
    </location>
</feature>
<keyword evidence="1" id="KW-1133">Transmembrane helix</keyword>
<accession>A0A2S7SY73</accession>
<protein>
    <submittedName>
        <fullName evidence="2">Uncharacterized protein</fullName>
    </submittedName>
</protein>
<keyword evidence="1" id="KW-0472">Membrane</keyword>
<proteinExistence type="predicted"/>
<gene>
    <name evidence="2" type="ORF">CJD36_006965</name>
</gene>
<organism evidence="2 3">
    <name type="scientific">Flavipsychrobacter stenotrophus</name>
    <dbReference type="NCBI Taxonomy" id="2077091"/>
    <lineage>
        <taxon>Bacteria</taxon>
        <taxon>Pseudomonadati</taxon>
        <taxon>Bacteroidota</taxon>
        <taxon>Chitinophagia</taxon>
        <taxon>Chitinophagales</taxon>
        <taxon>Chitinophagaceae</taxon>
        <taxon>Flavipsychrobacter</taxon>
    </lineage>
</organism>
<dbReference type="Proteomes" id="UP000239872">
    <property type="component" value="Unassembled WGS sequence"/>
</dbReference>
<evidence type="ECO:0000256" key="1">
    <source>
        <dbReference type="SAM" id="Phobius"/>
    </source>
</evidence>
<keyword evidence="3" id="KW-1185">Reference proteome</keyword>
<evidence type="ECO:0000313" key="3">
    <source>
        <dbReference type="Proteomes" id="UP000239872"/>
    </source>
</evidence>